<comment type="caution">
    <text evidence="5">The sequence shown here is derived from an EMBL/GenBank/DDBJ whole genome shotgun (WGS) entry which is preliminary data.</text>
</comment>
<feature type="compositionally biased region" description="Low complexity" evidence="2">
    <location>
        <begin position="869"/>
        <end position="899"/>
    </location>
</feature>
<protein>
    <submittedName>
        <fullName evidence="5">Putative repeat protein (TIGR02543 family)</fullName>
    </submittedName>
</protein>
<gene>
    <name evidence="5" type="ORF">IE37_03449</name>
</gene>
<dbReference type="Pfam" id="PF13287">
    <property type="entry name" value="Fn3_assoc"/>
    <property type="match status" value="1"/>
</dbReference>
<dbReference type="Pfam" id="PF09479">
    <property type="entry name" value="Flg_new"/>
    <property type="match status" value="1"/>
</dbReference>
<evidence type="ECO:0000256" key="1">
    <source>
        <dbReference type="ARBA" id="ARBA00004196"/>
    </source>
</evidence>
<evidence type="ECO:0000259" key="4">
    <source>
        <dbReference type="Pfam" id="PF02368"/>
    </source>
</evidence>
<accession>A0A315XT81</accession>
<dbReference type="InterPro" id="IPR003343">
    <property type="entry name" value="Big_2"/>
</dbReference>
<sequence length="1012" mass="113155">MLWFVDGEVYNDYTTTYYIYKDREKIPVYTYSQLSDYSAWSTEKPEESADKVIEERVVYRYVPSDTNTTENTDGEMRTITGNVDPVFAGKQAILFVYKIDEAADYTNEAVAQTTIGENGEYSFEFKLREEPTSMSVNGEKKPTGDFTVTLGIEGTSSVIYLDPIKAPTPEYTVEYVDYDGTVLLSTTVKDGEAAPIPEKIPERKGYTFAGWNNDPSEIHSNVTMTAIYTKNVYTVAFVDWSNESVVLQQYKYGDPILPPEVNAPIGMVFKGWDILLDGTSVVTENLVAVATYEPKQLEVSFVDYDGKVISTQTVEYGKTAVLPDALDDLTDRAFMFWSISQNTPITEDIVVEPVVNYFETAETPSVSLESDAYDTEQTVEITTSDKSKIYYTLDGSDPSENGLEYNGTIKITKSCVLKCIAKDNNKNNSAVVTKYYAINSGEALTDYMDYSLLPEYVRQNAADYKVTSTKGYRYLMKNNVKSKSEYDSLLKSGWTVESESWSEWSDWTTSLDGTSDMIIEQNSKDAEPVDVPFYQYSHYKYYDEASKSYQYSATELEGVECTYESIESPDKLTIAAFVDGVSTYTLNGQTWFNQESIMKSVIPSDKLYQYRYKTIVMTKTSGWVEKLPDGAKAVEEGEVFCYVEPERYIVEIRSADGATLYKNLEIANKTIAIDESVLEREGFIITELVDEDGNAWDLNKDAVTENTVLTVNYKPVTYTVTFKDSDGTVVKECTVDCFMNAVPPVMESDDENVFVGWDSDKYLSVTEDMVVTAKYIPADEMPTLKSARDSYYMYPGNTRILSALTSNIDKETETIIWTSMNPKIATVTDDGRLEAVSEGETDIVISELSSGLMAICTVNVAADPSSVIDDNPPTTTTENDPSSTTTTTTVTPDPTTTDTHIASDEDLCEWAENDYQNKNGLTFTNSFVKETGDGDYQIMITDKSGKILDTYTIDPETGKGVNSEGEEVDLPQTGNNSLRKLLIIISSLMLIGFGMIAMYASGIIRRKKNEEQ</sequence>
<organism evidence="5 6">
    <name type="scientific">Ruminococcus flavefaciens</name>
    <dbReference type="NCBI Taxonomy" id="1265"/>
    <lineage>
        <taxon>Bacteria</taxon>
        <taxon>Bacillati</taxon>
        <taxon>Bacillota</taxon>
        <taxon>Clostridia</taxon>
        <taxon>Eubacteriales</taxon>
        <taxon>Oscillospiraceae</taxon>
        <taxon>Ruminococcus</taxon>
    </lineage>
</organism>
<feature type="region of interest" description="Disordered" evidence="2">
    <location>
        <begin position="864"/>
        <end position="899"/>
    </location>
</feature>
<proteinExistence type="predicted"/>
<feature type="domain" description="BIG2" evidence="4">
    <location>
        <begin position="795"/>
        <end position="843"/>
    </location>
</feature>
<evidence type="ECO:0000256" key="2">
    <source>
        <dbReference type="SAM" id="MobiDB-lite"/>
    </source>
</evidence>
<dbReference type="Gene3D" id="2.60.40.4270">
    <property type="entry name" value="Listeria-Bacteroides repeat domain"/>
    <property type="match status" value="1"/>
</dbReference>
<dbReference type="RefSeq" id="WP_109728154.1">
    <property type="nucleotide sequence ID" value="NZ_QGDI01000022.1"/>
</dbReference>
<dbReference type="OrthoDB" id="1668643at2"/>
<dbReference type="Pfam" id="PF02368">
    <property type="entry name" value="Big_2"/>
    <property type="match status" value="1"/>
</dbReference>
<dbReference type="AlphaFoldDB" id="A0A315XT81"/>
<dbReference type="GO" id="GO:0030313">
    <property type="term" value="C:cell envelope"/>
    <property type="evidence" value="ECO:0007669"/>
    <property type="project" value="UniProtKB-SubCell"/>
</dbReference>
<keyword evidence="3" id="KW-1133">Transmembrane helix</keyword>
<evidence type="ECO:0000313" key="6">
    <source>
        <dbReference type="Proteomes" id="UP000245720"/>
    </source>
</evidence>
<dbReference type="InterPro" id="IPR008964">
    <property type="entry name" value="Invasin/intimin_cell_adhesion"/>
</dbReference>
<dbReference type="Gene3D" id="2.60.40.1080">
    <property type="match status" value="1"/>
</dbReference>
<keyword evidence="3" id="KW-0812">Transmembrane</keyword>
<dbReference type="InterPro" id="IPR013378">
    <property type="entry name" value="InlB-like_B-rpt"/>
</dbReference>
<keyword evidence="3" id="KW-0472">Membrane</keyword>
<feature type="transmembrane region" description="Helical" evidence="3">
    <location>
        <begin position="981"/>
        <end position="1004"/>
    </location>
</feature>
<dbReference type="InterPro" id="IPR042229">
    <property type="entry name" value="Listeria/Bacterioides_rpt_sf"/>
</dbReference>
<dbReference type="InterPro" id="IPR026876">
    <property type="entry name" value="Fn3_assoc_repeat"/>
</dbReference>
<name>A0A315XT81_RUMFL</name>
<dbReference type="EMBL" id="QGDI01000022">
    <property type="protein sequence ID" value="PWJ09677.1"/>
    <property type="molecule type" value="Genomic_DNA"/>
</dbReference>
<dbReference type="Proteomes" id="UP000245720">
    <property type="component" value="Unassembled WGS sequence"/>
</dbReference>
<dbReference type="SUPFAM" id="SSF49373">
    <property type="entry name" value="Invasin/intimin cell-adhesion fragments"/>
    <property type="match status" value="1"/>
</dbReference>
<reference evidence="5 6" key="1">
    <citation type="submission" date="2018-05" db="EMBL/GenBank/DDBJ databases">
        <title>The Hungate 1000. A catalogue of reference genomes from the rumen microbiome.</title>
        <authorList>
            <person name="Kelly W."/>
        </authorList>
    </citation>
    <scope>NUCLEOTIDE SEQUENCE [LARGE SCALE GENOMIC DNA]</scope>
    <source>
        <strain evidence="5 6">SAb67</strain>
    </source>
</reference>
<evidence type="ECO:0000313" key="5">
    <source>
        <dbReference type="EMBL" id="PWJ09677.1"/>
    </source>
</evidence>
<comment type="subcellular location">
    <subcellularLocation>
        <location evidence="1">Cell envelope</location>
    </subcellularLocation>
</comment>
<evidence type="ECO:0000256" key="3">
    <source>
        <dbReference type="SAM" id="Phobius"/>
    </source>
</evidence>